<feature type="transmembrane region" description="Helical" evidence="6">
    <location>
        <begin position="245"/>
        <end position="265"/>
    </location>
</feature>
<feature type="transmembrane region" description="Helical" evidence="6">
    <location>
        <begin position="296"/>
        <end position="314"/>
    </location>
</feature>
<dbReference type="EMBL" id="PFWY01000004">
    <property type="protein sequence ID" value="PJA41469.1"/>
    <property type="molecule type" value="Genomic_DNA"/>
</dbReference>
<dbReference type="Proteomes" id="UP000230683">
    <property type="component" value="Unassembled WGS sequence"/>
</dbReference>
<name>A0A2M7X5R9_UNCKA</name>
<feature type="transmembrane region" description="Helical" evidence="6">
    <location>
        <begin position="155"/>
        <end position="176"/>
    </location>
</feature>
<evidence type="ECO:0000313" key="9">
    <source>
        <dbReference type="Proteomes" id="UP000230683"/>
    </source>
</evidence>
<reference evidence="9" key="1">
    <citation type="submission" date="2017-09" db="EMBL/GenBank/DDBJ databases">
        <title>Depth-based differentiation of microbial function through sediment-hosted aquifers and enrichment of novel symbionts in the deep terrestrial subsurface.</title>
        <authorList>
            <person name="Probst A.J."/>
            <person name="Ladd B."/>
            <person name="Jarett J.K."/>
            <person name="Geller-Mcgrath D.E."/>
            <person name="Sieber C.M.K."/>
            <person name="Emerson J.B."/>
            <person name="Anantharaman K."/>
            <person name="Thomas B.C."/>
            <person name="Malmstrom R."/>
            <person name="Stieglmeier M."/>
            <person name="Klingl A."/>
            <person name="Woyke T."/>
            <person name="Ryan C.M."/>
            <person name="Banfield J.F."/>
        </authorList>
    </citation>
    <scope>NUCLEOTIDE SEQUENCE [LARGE SCALE GENOMIC DNA]</scope>
</reference>
<protein>
    <recommendedName>
        <fullName evidence="7">ComEC/Rec2-related protein domain-containing protein</fullName>
    </recommendedName>
</protein>
<keyword evidence="5 6" id="KW-0472">Membrane</keyword>
<evidence type="ECO:0000256" key="4">
    <source>
        <dbReference type="ARBA" id="ARBA00022989"/>
    </source>
</evidence>
<sequence>MKSVIFANLFFLIILALCSSWRVYEMWNINLDDNLRRIEGIIFSHPYIKDGLQTIRLKDSIVKTEIFPSYKSGDYIVVEGKSKNSKVFYYPKINIVEDKSIKLMRFISDFRGAMVKRIQKNYPEPQAGLILGMTIGYKEDFPEKFVDLLRKTGTIHIIVVSGYNISLVLTFVSIIVSKLGKNVFFVASLIFVLLYLSLVGLDPPVIRASFMGIVNAFAILTGRYKLSMYVLLLSFMSLLIVNPEYIVDLGFQMSFIATFAVILVGNVTRKFGAFVSTIFVVTGVNLFLYPVLSNSFGYISIASIFVNLLIFWIVPFVTVLGFLSMIFGSFVVKIFLISLIDYYLVISEIFYKNEFASISMVFGPVLIIIYYLIIFLFLRILYLFNSDLDEN</sequence>
<accession>A0A2M7X5R9</accession>
<evidence type="ECO:0000259" key="7">
    <source>
        <dbReference type="Pfam" id="PF03772"/>
    </source>
</evidence>
<dbReference type="Pfam" id="PF03772">
    <property type="entry name" value="Competence"/>
    <property type="match status" value="1"/>
</dbReference>
<dbReference type="PANTHER" id="PTHR30619">
    <property type="entry name" value="DNA INTERNALIZATION/COMPETENCE PROTEIN COMEC/REC2"/>
    <property type="match status" value="1"/>
</dbReference>
<feature type="transmembrane region" description="Helical" evidence="6">
    <location>
        <begin position="358"/>
        <end position="384"/>
    </location>
</feature>
<comment type="caution">
    <text evidence="8">The sequence shown here is derived from an EMBL/GenBank/DDBJ whole genome shotgun (WGS) entry which is preliminary data.</text>
</comment>
<feature type="domain" description="ComEC/Rec2-related protein" evidence="7">
    <location>
        <begin position="133"/>
        <end position="379"/>
    </location>
</feature>
<evidence type="ECO:0000256" key="5">
    <source>
        <dbReference type="ARBA" id="ARBA00023136"/>
    </source>
</evidence>
<feature type="transmembrane region" description="Helical" evidence="6">
    <location>
        <begin position="183"/>
        <end position="199"/>
    </location>
</feature>
<organism evidence="8 9">
    <name type="scientific">candidate division WWE3 bacterium CG_4_9_14_3_um_filter_34_6</name>
    <dbReference type="NCBI Taxonomy" id="1975079"/>
    <lineage>
        <taxon>Bacteria</taxon>
        <taxon>Katanobacteria</taxon>
    </lineage>
</organism>
<keyword evidence="4 6" id="KW-1133">Transmembrane helix</keyword>
<keyword evidence="3 6" id="KW-0812">Transmembrane</keyword>
<gene>
    <name evidence="8" type="ORF">CO178_00070</name>
</gene>
<keyword evidence="2" id="KW-1003">Cell membrane</keyword>
<dbReference type="InterPro" id="IPR004477">
    <property type="entry name" value="ComEC_N"/>
</dbReference>
<evidence type="ECO:0000256" key="1">
    <source>
        <dbReference type="ARBA" id="ARBA00004651"/>
    </source>
</evidence>
<feature type="transmembrane region" description="Helical" evidence="6">
    <location>
        <begin position="320"/>
        <end position="346"/>
    </location>
</feature>
<evidence type="ECO:0000256" key="6">
    <source>
        <dbReference type="SAM" id="Phobius"/>
    </source>
</evidence>
<dbReference type="InterPro" id="IPR052159">
    <property type="entry name" value="Competence_DNA_uptake"/>
</dbReference>
<dbReference type="PANTHER" id="PTHR30619:SF7">
    <property type="entry name" value="BETA-LACTAMASE DOMAIN PROTEIN"/>
    <property type="match status" value="1"/>
</dbReference>
<evidence type="ECO:0000256" key="2">
    <source>
        <dbReference type="ARBA" id="ARBA00022475"/>
    </source>
</evidence>
<dbReference type="GO" id="GO:0005886">
    <property type="term" value="C:plasma membrane"/>
    <property type="evidence" value="ECO:0007669"/>
    <property type="project" value="UniProtKB-SubCell"/>
</dbReference>
<comment type="subcellular location">
    <subcellularLocation>
        <location evidence="1">Cell membrane</location>
        <topology evidence="1">Multi-pass membrane protein</topology>
    </subcellularLocation>
</comment>
<proteinExistence type="predicted"/>
<dbReference type="AlphaFoldDB" id="A0A2M7X5R9"/>
<feature type="transmembrane region" description="Helical" evidence="6">
    <location>
        <begin position="271"/>
        <end position="289"/>
    </location>
</feature>
<feature type="transmembrane region" description="Helical" evidence="6">
    <location>
        <begin position="205"/>
        <end position="224"/>
    </location>
</feature>
<evidence type="ECO:0000256" key="3">
    <source>
        <dbReference type="ARBA" id="ARBA00022692"/>
    </source>
</evidence>
<evidence type="ECO:0000313" key="8">
    <source>
        <dbReference type="EMBL" id="PJA41469.1"/>
    </source>
</evidence>
<dbReference type="NCBIfam" id="TIGR00360">
    <property type="entry name" value="ComEC_N-term"/>
    <property type="match status" value="1"/>
</dbReference>